<keyword evidence="3" id="KW-0548">Nucleotidyltransferase</keyword>
<evidence type="ECO:0000256" key="2">
    <source>
        <dbReference type="SAM" id="MobiDB-lite"/>
    </source>
</evidence>
<accession>A0A699GJ80</accession>
<feature type="compositionally biased region" description="Basic and acidic residues" evidence="2">
    <location>
        <begin position="432"/>
        <end position="444"/>
    </location>
</feature>
<feature type="region of interest" description="Disordered" evidence="2">
    <location>
        <begin position="424"/>
        <end position="444"/>
    </location>
</feature>
<feature type="coiled-coil region" evidence="1">
    <location>
        <begin position="396"/>
        <end position="423"/>
    </location>
</feature>
<dbReference type="EMBL" id="BKCJ010000107">
    <property type="protein sequence ID" value="GEU29859.1"/>
    <property type="molecule type" value="Genomic_DNA"/>
</dbReference>
<dbReference type="AlphaFoldDB" id="A0A699GJ80"/>
<feature type="region of interest" description="Disordered" evidence="2">
    <location>
        <begin position="1"/>
        <end position="74"/>
    </location>
</feature>
<evidence type="ECO:0000256" key="1">
    <source>
        <dbReference type="SAM" id="Coils"/>
    </source>
</evidence>
<name>A0A699GJ80_TANCI</name>
<gene>
    <name evidence="3" type="ORF">Tci_001837</name>
</gene>
<reference evidence="3" key="1">
    <citation type="journal article" date="2019" name="Sci. Rep.">
        <title>Draft genome of Tanacetum cinerariifolium, the natural source of mosquito coil.</title>
        <authorList>
            <person name="Yamashiro T."/>
            <person name="Shiraishi A."/>
            <person name="Satake H."/>
            <person name="Nakayama K."/>
        </authorList>
    </citation>
    <scope>NUCLEOTIDE SEQUENCE</scope>
</reference>
<sequence>MLSTYSDVVILKRGRDDQDMDEDPSVGLNRGTKRIKSSKDAKPSKGSNSKESMSSSSSNGTQSQHKSSGKSTQAKQLELEVADTEMHQDQGNEPPQKWICTISKECYKEKQPPCTFDELMGTPIDFSAYVMNHLKINNLTQEIFVGPGFNLLKGTCKSFTELEYHFGECYKAVKNQHDWHNPEGHEYQFDLSKPLPLIEDQGCQVVPVDYFINNDLEYLKGGSSSSKYTTSTTRTKAAKYDNIEGIEDMVPTLWRIITITNVKVMRWYDYGYLEEIVVRRDDNVLYKFREGDFPRLNLRIVILHRVEDLQLGVESYQKKLNITRPKTTRSNISKLTPYTSYKNPQGIIYLDKYKRNSQNRRDLPRDILLDSVVVLSWYQEPKFLIKMPPRRNKNIYDVYERIMARIEERLDQFVDQFANQMNDMMNPRRRGDRNGQRSKGEELKNPFFEGDGSSLFVEREGWEDDGVANDDYEEGPVFDDDQYETEIVSGDVRVNWVFEDELEIEDDVFVLIGEEVAQGSELPKDMFPLLEEFSNVFLDELPDALPPLCDIQHHIDLEPSS</sequence>
<comment type="caution">
    <text evidence="3">The sequence shown here is derived from an EMBL/GenBank/DDBJ whole genome shotgun (WGS) entry which is preliminary data.</text>
</comment>
<keyword evidence="3" id="KW-0695">RNA-directed DNA polymerase</keyword>
<dbReference type="GO" id="GO:0003964">
    <property type="term" value="F:RNA-directed DNA polymerase activity"/>
    <property type="evidence" value="ECO:0007669"/>
    <property type="project" value="UniProtKB-KW"/>
</dbReference>
<keyword evidence="3" id="KW-0808">Transferase</keyword>
<feature type="compositionally biased region" description="Low complexity" evidence="2">
    <location>
        <begin position="44"/>
        <end position="66"/>
    </location>
</feature>
<proteinExistence type="predicted"/>
<protein>
    <submittedName>
        <fullName evidence="3">Putative reverse transcriptase domain-containing protein</fullName>
    </submittedName>
</protein>
<keyword evidence="1" id="KW-0175">Coiled coil</keyword>
<organism evidence="3">
    <name type="scientific">Tanacetum cinerariifolium</name>
    <name type="common">Dalmatian daisy</name>
    <name type="synonym">Chrysanthemum cinerariifolium</name>
    <dbReference type="NCBI Taxonomy" id="118510"/>
    <lineage>
        <taxon>Eukaryota</taxon>
        <taxon>Viridiplantae</taxon>
        <taxon>Streptophyta</taxon>
        <taxon>Embryophyta</taxon>
        <taxon>Tracheophyta</taxon>
        <taxon>Spermatophyta</taxon>
        <taxon>Magnoliopsida</taxon>
        <taxon>eudicotyledons</taxon>
        <taxon>Gunneridae</taxon>
        <taxon>Pentapetalae</taxon>
        <taxon>asterids</taxon>
        <taxon>campanulids</taxon>
        <taxon>Asterales</taxon>
        <taxon>Asteraceae</taxon>
        <taxon>Asteroideae</taxon>
        <taxon>Anthemideae</taxon>
        <taxon>Anthemidinae</taxon>
        <taxon>Tanacetum</taxon>
    </lineage>
</organism>
<evidence type="ECO:0000313" key="3">
    <source>
        <dbReference type="EMBL" id="GEU29859.1"/>
    </source>
</evidence>